<dbReference type="EMBL" id="JABXXP010000196">
    <property type="protein sequence ID" value="NVN11541.1"/>
    <property type="molecule type" value="Genomic_DNA"/>
</dbReference>
<dbReference type="RefSeq" id="WP_176640246.1">
    <property type="nucleotide sequence ID" value="NZ_JABXXP010000196.1"/>
</dbReference>
<gene>
    <name evidence="2" type="ORF">HUK84_10480</name>
</gene>
<sequence length="131" mass="15110">MGVQFVGWFTKADSIERWLKICEIPFKLFGWFLLIVTVSEAAKALSNPTLWVISIILIVSWSGALTVILLSFEETLLKSIEKRWCESKKWKFYLTHFLVMTIGTYVLSQYEARTLVPPLVTAVRAMLHFAH</sequence>
<keyword evidence="1" id="KW-0812">Transmembrane</keyword>
<evidence type="ECO:0000256" key="1">
    <source>
        <dbReference type="SAM" id="Phobius"/>
    </source>
</evidence>
<organism evidence="2 3">
    <name type="scientific">Nguyenibacter vanlangensis</name>
    <dbReference type="NCBI Taxonomy" id="1216886"/>
    <lineage>
        <taxon>Bacteria</taxon>
        <taxon>Pseudomonadati</taxon>
        <taxon>Pseudomonadota</taxon>
        <taxon>Alphaproteobacteria</taxon>
        <taxon>Acetobacterales</taxon>
        <taxon>Acetobacteraceae</taxon>
        <taxon>Nguyenibacter</taxon>
    </lineage>
</organism>
<reference evidence="2 3" key="1">
    <citation type="submission" date="2020-06" db="EMBL/GenBank/DDBJ databases">
        <title>Description of novel acetic acid bacteria.</title>
        <authorList>
            <person name="Sombolestani A."/>
        </authorList>
    </citation>
    <scope>NUCLEOTIDE SEQUENCE [LARGE SCALE GENOMIC DNA]</scope>
    <source>
        <strain evidence="2 3">LMG 31431</strain>
    </source>
</reference>
<keyword evidence="1" id="KW-1133">Transmembrane helix</keyword>
<dbReference type="AlphaFoldDB" id="A0A7Y7IWA9"/>
<name>A0A7Y7IWA9_9PROT</name>
<protein>
    <submittedName>
        <fullName evidence="2">Uncharacterized protein</fullName>
    </submittedName>
</protein>
<accession>A0A7Y7IWA9</accession>
<feature type="transmembrane region" description="Helical" evidence="1">
    <location>
        <begin position="92"/>
        <end position="110"/>
    </location>
</feature>
<dbReference type="Proteomes" id="UP000534870">
    <property type="component" value="Unassembled WGS sequence"/>
</dbReference>
<evidence type="ECO:0000313" key="3">
    <source>
        <dbReference type="Proteomes" id="UP000534870"/>
    </source>
</evidence>
<feature type="transmembrane region" description="Helical" evidence="1">
    <location>
        <begin position="50"/>
        <end position="72"/>
    </location>
</feature>
<proteinExistence type="predicted"/>
<evidence type="ECO:0000313" key="2">
    <source>
        <dbReference type="EMBL" id="NVN11541.1"/>
    </source>
</evidence>
<keyword evidence="1" id="KW-0472">Membrane</keyword>
<comment type="caution">
    <text evidence="2">The sequence shown here is derived from an EMBL/GenBank/DDBJ whole genome shotgun (WGS) entry which is preliminary data.</text>
</comment>